<reference evidence="4" key="1">
    <citation type="submission" date="2017-02" db="UniProtKB">
        <authorList>
            <consortium name="WormBaseParasite"/>
        </authorList>
    </citation>
    <scope>IDENTIFICATION</scope>
</reference>
<dbReference type="WBParaSite" id="TASK_0001006301-mRNA-1">
    <property type="protein sequence ID" value="TASK_0001006301-mRNA-1"/>
    <property type="gene ID" value="TASK_0001006301"/>
</dbReference>
<feature type="signal peptide" evidence="1">
    <location>
        <begin position="1"/>
        <end position="18"/>
    </location>
</feature>
<dbReference type="STRING" id="60517.A0A0R3WGS0"/>
<evidence type="ECO:0000313" key="3">
    <source>
        <dbReference type="Proteomes" id="UP000282613"/>
    </source>
</evidence>
<dbReference type="EMBL" id="UYRS01020162">
    <property type="protein sequence ID" value="VDK48164.1"/>
    <property type="molecule type" value="Genomic_DNA"/>
</dbReference>
<evidence type="ECO:0000313" key="2">
    <source>
        <dbReference type="EMBL" id="VDK48164.1"/>
    </source>
</evidence>
<evidence type="ECO:0000313" key="4">
    <source>
        <dbReference type="WBParaSite" id="TASK_0001006301-mRNA-1"/>
    </source>
</evidence>
<evidence type="ECO:0000256" key="1">
    <source>
        <dbReference type="SAM" id="SignalP"/>
    </source>
</evidence>
<dbReference type="AlphaFoldDB" id="A0A0R3WGS0"/>
<feature type="chain" id="PRO_5043132778" evidence="1">
    <location>
        <begin position="19"/>
        <end position="169"/>
    </location>
</feature>
<protein>
    <submittedName>
        <fullName evidence="4">EGF-like domain-containing protein</fullName>
    </submittedName>
</protein>
<reference evidence="2 3" key="2">
    <citation type="submission" date="2018-11" db="EMBL/GenBank/DDBJ databases">
        <authorList>
            <consortium name="Pathogen Informatics"/>
        </authorList>
    </citation>
    <scope>NUCLEOTIDE SEQUENCE [LARGE SCALE GENOMIC DNA]</scope>
</reference>
<keyword evidence="1" id="KW-0732">Signal</keyword>
<proteinExistence type="predicted"/>
<organism evidence="4">
    <name type="scientific">Taenia asiatica</name>
    <name type="common">Asian tapeworm</name>
    <dbReference type="NCBI Taxonomy" id="60517"/>
    <lineage>
        <taxon>Eukaryota</taxon>
        <taxon>Metazoa</taxon>
        <taxon>Spiralia</taxon>
        <taxon>Lophotrochozoa</taxon>
        <taxon>Platyhelminthes</taxon>
        <taxon>Cestoda</taxon>
        <taxon>Eucestoda</taxon>
        <taxon>Cyclophyllidea</taxon>
        <taxon>Taeniidae</taxon>
        <taxon>Taenia</taxon>
    </lineage>
</organism>
<accession>A0A0R3WGS0</accession>
<name>A0A0R3WGS0_TAEAS</name>
<gene>
    <name evidence="2" type="ORF">TASK_LOCUS10064</name>
</gene>
<dbReference type="OrthoDB" id="6256093at2759"/>
<sequence length="169" mass="20007">MNEKVIVLFILGMGAVRLYEDYMDELDRDDDDEEDRFKKRKISRRDVRDEPIPPANTFEMVVEVQQNRMSEESMKRCEKIGPHNCSCRRLFCFGGYCQKLEKYHRRSYFSAKSHNLSLFLTPAQPVWVKICRQTVLWGQNLCECRRYLSSWDSVRNDAAAFVNGKEFVT</sequence>
<dbReference type="Proteomes" id="UP000282613">
    <property type="component" value="Unassembled WGS sequence"/>
</dbReference>
<keyword evidence="3" id="KW-1185">Reference proteome</keyword>